<dbReference type="Gene3D" id="3.30.2400.10">
    <property type="entry name" value="Major capsid protein gp5"/>
    <property type="match status" value="1"/>
</dbReference>
<keyword evidence="5" id="KW-1185">Reference proteome</keyword>
<dbReference type="Pfam" id="PF05065">
    <property type="entry name" value="Phage_capsid"/>
    <property type="match status" value="1"/>
</dbReference>
<name>A0A916TKK7_9HYPH</name>
<dbReference type="InterPro" id="IPR054612">
    <property type="entry name" value="Phage_capsid-like_C"/>
</dbReference>
<dbReference type="OrthoDB" id="9786516at2"/>
<evidence type="ECO:0000313" key="5">
    <source>
        <dbReference type="Proteomes" id="UP000605148"/>
    </source>
</evidence>
<sequence>MPQFDRTPDDQPFEFKASMPGMDQGMDQGRGPAIPPFAGHDEPGATGGEEVARSFDIFFRAFEAYRQTNDARLEEIERRGSADVLTLDKLNRLDAALDATKRRLDDLTLKARRPALAPEARRGFTSQALEHKAAFETYLRSGRETSLRPLELKALSAGSDPDGGYLVPEQTEAEILRRMAEVSPIRAIAGNRHMSASTFKKPFAVSGPQAGWVAETAARPETTSPQLAELSFPAMELYAMPAATASLLDDAAVDMDAWIAEEVETAFAEQEGTAFVTGDGVNKPAGFLSVPRVAEASWAWGSLGTISTGEAGAFPASAPSDTLIDLIYSLKSGYRQNARFVMNRKTQGAIRKLKDADGNYLWQPPASAGAPSTLMNFPVTEAEDMPDIATDAAAIAFGDFRRGYLVVDRMGVRLLRDPYSAKPYVLFYTTKRVGGGVQDFDAIKLLTFSA</sequence>
<evidence type="ECO:0000256" key="2">
    <source>
        <dbReference type="SAM" id="MobiDB-lite"/>
    </source>
</evidence>
<dbReference type="AlphaFoldDB" id="A0A916TKK7"/>
<organism evidence="4 5">
    <name type="scientific">Roseibium aquae</name>
    <dbReference type="NCBI Taxonomy" id="1323746"/>
    <lineage>
        <taxon>Bacteria</taxon>
        <taxon>Pseudomonadati</taxon>
        <taxon>Pseudomonadota</taxon>
        <taxon>Alphaproteobacteria</taxon>
        <taxon>Hyphomicrobiales</taxon>
        <taxon>Stappiaceae</taxon>
        <taxon>Roseibium</taxon>
    </lineage>
</organism>
<dbReference type="InterPro" id="IPR024455">
    <property type="entry name" value="Phage_capsid"/>
</dbReference>
<gene>
    <name evidence="4" type="primary">gp36</name>
    <name evidence="4" type="ORF">GCM10011316_23780</name>
</gene>
<dbReference type="Gene3D" id="3.30.2320.10">
    <property type="entry name" value="hypothetical protein PF0899 domain"/>
    <property type="match status" value="1"/>
</dbReference>
<evidence type="ECO:0000256" key="1">
    <source>
        <dbReference type="ARBA" id="ARBA00004328"/>
    </source>
</evidence>
<feature type="region of interest" description="Disordered" evidence="2">
    <location>
        <begin position="1"/>
        <end position="45"/>
    </location>
</feature>
<reference evidence="4" key="2">
    <citation type="submission" date="2020-09" db="EMBL/GenBank/DDBJ databases">
        <authorList>
            <person name="Sun Q."/>
            <person name="Zhou Y."/>
        </authorList>
    </citation>
    <scope>NUCLEOTIDE SEQUENCE</scope>
    <source>
        <strain evidence="4">CGMCC 1.12426</strain>
    </source>
</reference>
<dbReference type="Proteomes" id="UP000605148">
    <property type="component" value="Unassembled WGS sequence"/>
</dbReference>
<accession>A0A916TKK7</accession>
<feature type="domain" description="Phage capsid-like C-terminal" evidence="3">
    <location>
        <begin position="163"/>
        <end position="448"/>
    </location>
</feature>
<dbReference type="SUPFAM" id="SSF56563">
    <property type="entry name" value="Major capsid protein gp5"/>
    <property type="match status" value="1"/>
</dbReference>
<dbReference type="NCBIfam" id="TIGR01554">
    <property type="entry name" value="major_cap_HK97"/>
    <property type="match status" value="1"/>
</dbReference>
<dbReference type="EMBL" id="BMFA01000006">
    <property type="protein sequence ID" value="GGB50960.1"/>
    <property type="molecule type" value="Genomic_DNA"/>
</dbReference>
<protein>
    <submittedName>
        <fullName evidence="4">Phage capsid protein</fullName>
    </submittedName>
</protein>
<comment type="caution">
    <text evidence="4">The sequence shown here is derived from an EMBL/GenBank/DDBJ whole genome shotgun (WGS) entry which is preliminary data.</text>
</comment>
<evidence type="ECO:0000313" key="4">
    <source>
        <dbReference type="EMBL" id="GGB50960.1"/>
    </source>
</evidence>
<proteinExistence type="predicted"/>
<dbReference type="RefSeq" id="WP_150496159.1">
    <property type="nucleotide sequence ID" value="NZ_BMFA01000006.1"/>
</dbReference>
<evidence type="ECO:0000259" key="3">
    <source>
        <dbReference type="Pfam" id="PF05065"/>
    </source>
</evidence>
<reference evidence="4" key="1">
    <citation type="journal article" date="2014" name="Int. J. Syst. Evol. Microbiol.">
        <title>Complete genome sequence of Corynebacterium casei LMG S-19264T (=DSM 44701T), isolated from a smear-ripened cheese.</title>
        <authorList>
            <consortium name="US DOE Joint Genome Institute (JGI-PGF)"/>
            <person name="Walter F."/>
            <person name="Albersmeier A."/>
            <person name="Kalinowski J."/>
            <person name="Ruckert C."/>
        </authorList>
    </citation>
    <scope>NUCLEOTIDE SEQUENCE</scope>
    <source>
        <strain evidence="4">CGMCC 1.12426</strain>
    </source>
</reference>
<comment type="subcellular location">
    <subcellularLocation>
        <location evidence="1">Virion</location>
    </subcellularLocation>
</comment>